<keyword evidence="7" id="KW-0966">Cell projection</keyword>
<evidence type="ECO:0000256" key="3">
    <source>
        <dbReference type="ARBA" id="ARBA00022490"/>
    </source>
</evidence>
<evidence type="ECO:0000256" key="4">
    <source>
        <dbReference type="ARBA" id="ARBA00022794"/>
    </source>
</evidence>
<dbReference type="GO" id="GO:0034451">
    <property type="term" value="C:centriolar satellite"/>
    <property type="evidence" value="ECO:0007669"/>
    <property type="project" value="TreeGrafter"/>
</dbReference>
<feature type="coiled-coil region" evidence="8">
    <location>
        <begin position="1359"/>
        <end position="1414"/>
    </location>
</feature>
<dbReference type="GO" id="GO:1905515">
    <property type="term" value="P:non-motile cilium assembly"/>
    <property type="evidence" value="ECO:0007669"/>
    <property type="project" value="TreeGrafter"/>
</dbReference>
<evidence type="ECO:0000256" key="9">
    <source>
        <dbReference type="SAM" id="MobiDB-lite"/>
    </source>
</evidence>
<feature type="coiled-coil region" evidence="8">
    <location>
        <begin position="1841"/>
        <end position="1906"/>
    </location>
</feature>
<evidence type="ECO:0000256" key="5">
    <source>
        <dbReference type="ARBA" id="ARBA00023054"/>
    </source>
</evidence>
<feature type="coiled-coil region" evidence="8">
    <location>
        <begin position="1172"/>
        <end position="1219"/>
    </location>
</feature>
<feature type="coiled-coil region" evidence="8">
    <location>
        <begin position="333"/>
        <end position="416"/>
    </location>
</feature>
<feature type="coiled-coil region" evidence="8">
    <location>
        <begin position="1948"/>
        <end position="2082"/>
    </location>
</feature>
<dbReference type="Proteomes" id="UP000327044">
    <property type="component" value="Unassembled WGS sequence"/>
</dbReference>
<dbReference type="PANTHER" id="PTHR18879:SF20">
    <property type="entry name" value="CENTROSOMAL PROTEIN OF 290 KDA"/>
    <property type="match status" value="1"/>
</dbReference>
<sequence>MDWKYILSISPDNLDEDEKENLYTKIAWFDCQSEKLDYTKYDALFKISQELMKHKSEQVEALLAELDELAVRQGEEEAKKQESLEDVPSLKSKRSQMSFDTNDELERKYKELKQKLKQQLKVNENLRSEFEKCKRNLAAVEEENTHLKSEIQSILSQGDESRSDMSEATTDQYKELVQTVQLKNKQISQLLDDIQIIEKENIVLQEMISKLKDELLDASKQLSTMTKDYSALKVEFNDKLDTNNHLRMEIEAFQTQIQDFIEEKQQRDQEIDEFTLAIDKRADEWKTLLQEKDKELKRLKYEVRQTSVYSSKMSIPDHGSEDKAYVGVLNKAISERDDQLTELRIRLQEATKEMDKSTKLINQITSEKNACIRRIDESSSIIKNLKNQLKAAHERCQELQDNIKYADQLVENKQKDINEILDKLKQDGQIELSKGLEEVQNLKSKVRAQDKQITDYVKIMNKLQTSIDCIANENSALRNKLGVPEDEEVSIAGVLLKQHKQSRSVDKLEKQLTELEEDKLNLKSEIQQLNRKVSTLSLKLLHSNEMISNVEDATNSNAHNVKLDLDNHSVEGKQEYVELLEENEGLRKGLHEILESIQARNDSSQNEIKSRTLEKLLCTLDTRHISGWYHPAMRLQAELHTMKGVNKELREQLKATRLELSTKHQIIDSDRNAVVVQELPSNMSSSAKEMVSNLNNHLLNALGGYHEQAEMSEKLTEKLDEYKERFEISEQQVKLLYDQFMSEKKVWEGKETSYGHTIRELEENVAVLEAKLQEFSNMQEDEYEKVKRFAEISANMVKLNRKCVFLENEETRLSSENKELKANLANAELVSTNVISKLTKEKNDLNAKLDILDTSIDGRVDRQILNNLQTNFDNLTIKYRASLENVEIIKRKGDQNTIFLNESIKHLEKHNVELQAQLLKTSISAHIQESISVSNDLQTLSAKLAQVEINEIEERQRANHMTSLYGLVKEQLQKSDERIQEHEKHREELVRNNLALQENLVTLENNLITYVDLQTLTELEQKKVTIERDLRRLQTENENLKSELKALHKSAQAHTNERAIETMELLNLKHQLLDLQSNSDEKALIARLSSDVVLARLSETECHKKLQELDNELLECQSNYDMCQSILQQEKLERENLRAKYDRKISNLETIIYLQRQQYLGSLPLVSKEAFISQLREIMNDKQKTYEQLQCISRQKHECELLNDELKKKIELVDELKIKHVQSSGDAMNQIQNWYQERNSILIKELRYRKQIELNNLQVEQLTERLKNQDGVIISLEEALVRSLYSENFLSNEVKREDKCTATSPFHEVPILTHSEPKVLKQQEVQTSSELLAAFSGDKEFNALIVELEKKLNASDNVISEKCATIDQLKSKITELEMNISLFRTQIGDKQSQITFYEKHILELQNKLKKTESEGTKVNTVEQSHVAEEVVSLKNSLKQLQDDNSQKDEVVLKYQTLLKRDRDEHSLAAARSQQELKRLQDIISGQEKAYKELQETSIQHPGKAAIEQYINQVHALEHHTAALHTDVSTLTSQLQACRQEAVRWQELANERLESIDQLRTNLEEQHRNEIMVYKKDSEKWRSEIFTLKELISKHRHELHLFEPDSNTVKEKDEKIRELNSAVKRLKSERKEFERAELASPKVSELESVNEQLMKEYELMKRKYEQVISRERQAKEELRNLKEQILKKPLSARSDRSDKEERLQKRIKTLETELEDTRDKLEKQLVINGAHKITVTEDFEKWKKQKYWQQAAEKLKSKLQEKCEDYNKLNQTCAGYKILIERLEREKHTLESRVKGLRHTSHDVISKRVEMLHLENDRLVLENENLSSRLQMQHLHSGGLGAAMLEEKLQAQEKKIAILEVTNKGNVEIRAEIERLHTINENLQKLNLRLESENLELKLDLEKYANDTPHLREQIQHLESYIEVLKAENEGKHVVSDSGDHAQKSDKKISELERTVFVLKRVVEKLQAENKRLGSSGKICNTSDRMGYEKLRLDYNRLKEQYAERIQEISKLEELLKSTNKKITLLEQRELSKEVNTLADEMSRVKAELAHKSQLLDKIKVLLQRAASKEKSLLEEIATLKRAIATRALSSESSIE</sequence>
<dbReference type="FunCoup" id="A0A5N4AU38">
    <property type="interactions" value="62"/>
</dbReference>
<dbReference type="InterPro" id="IPR026201">
    <property type="entry name" value="Cep290"/>
</dbReference>
<keyword evidence="11" id="KW-1185">Reference proteome</keyword>
<protein>
    <recommendedName>
        <fullName evidence="12">Centrosomal protein of 290kDa coiled-coil region domain-containing protein</fullName>
    </recommendedName>
</protein>
<gene>
    <name evidence="10" type="ORF">PPYR_06469</name>
</gene>
<feature type="coiled-coil region" evidence="8">
    <location>
        <begin position="1469"/>
        <end position="1496"/>
    </location>
</feature>
<evidence type="ECO:0000313" key="10">
    <source>
        <dbReference type="EMBL" id="KAB0800730.1"/>
    </source>
</evidence>
<comment type="caution">
    <text evidence="10">The sequence shown here is derived from an EMBL/GenBank/DDBJ whole genome shotgun (WGS) entry which is preliminary data.</text>
</comment>
<feature type="coiled-coil region" evidence="8">
    <location>
        <begin position="632"/>
        <end position="659"/>
    </location>
</feature>
<evidence type="ECO:0000256" key="7">
    <source>
        <dbReference type="ARBA" id="ARBA00023273"/>
    </source>
</evidence>
<keyword evidence="5 8" id="KW-0175">Coiled coil</keyword>
<feature type="coiled-coil region" evidence="8">
    <location>
        <begin position="705"/>
        <end position="855"/>
    </location>
</feature>
<keyword evidence="6" id="KW-0206">Cytoskeleton</keyword>
<organism evidence="10 11">
    <name type="scientific">Photinus pyralis</name>
    <name type="common">Common eastern firefly</name>
    <name type="synonym">Lampyris pyralis</name>
    <dbReference type="NCBI Taxonomy" id="7054"/>
    <lineage>
        <taxon>Eukaryota</taxon>
        <taxon>Metazoa</taxon>
        <taxon>Ecdysozoa</taxon>
        <taxon>Arthropoda</taxon>
        <taxon>Hexapoda</taxon>
        <taxon>Insecta</taxon>
        <taxon>Pterygota</taxon>
        <taxon>Neoptera</taxon>
        <taxon>Endopterygota</taxon>
        <taxon>Coleoptera</taxon>
        <taxon>Polyphaga</taxon>
        <taxon>Elateriformia</taxon>
        <taxon>Elateroidea</taxon>
        <taxon>Lampyridae</taxon>
        <taxon>Lampyrinae</taxon>
        <taxon>Photinus</taxon>
    </lineage>
</organism>
<feature type="region of interest" description="Disordered" evidence="9">
    <location>
        <begin position="74"/>
        <end position="98"/>
    </location>
</feature>
<comment type="subcellular location">
    <subcellularLocation>
        <location evidence="1">Cytoplasm</location>
        <location evidence="1">Cytoskeleton</location>
        <location evidence="1">Cilium basal body</location>
    </subcellularLocation>
    <subcellularLocation>
        <location evidence="2">Cytoplasm</location>
        <location evidence="2">Cytoskeleton</location>
        <location evidence="2">Microtubule organizing center</location>
        <location evidence="2">Centrosome</location>
    </subcellularLocation>
</comment>
<proteinExistence type="predicted"/>
<name>A0A5N4AU38_PHOPY</name>
<feature type="coiled-coil region" evidence="8">
    <location>
        <begin position="1608"/>
        <end position="1799"/>
    </location>
</feature>
<evidence type="ECO:0000313" key="11">
    <source>
        <dbReference type="Proteomes" id="UP000327044"/>
    </source>
</evidence>
<feature type="coiled-coil region" evidence="8">
    <location>
        <begin position="972"/>
        <end position="1057"/>
    </location>
</feature>
<accession>A0A5N4AU38</accession>
<evidence type="ECO:0000256" key="6">
    <source>
        <dbReference type="ARBA" id="ARBA00023212"/>
    </source>
</evidence>
<evidence type="ECO:0000256" key="2">
    <source>
        <dbReference type="ARBA" id="ARBA00004300"/>
    </source>
</evidence>
<keyword evidence="4" id="KW-0970">Cilium biogenesis/degradation</keyword>
<evidence type="ECO:0000256" key="8">
    <source>
        <dbReference type="SAM" id="Coils"/>
    </source>
</evidence>
<dbReference type="EMBL" id="VVIM01000004">
    <property type="protein sequence ID" value="KAB0800730.1"/>
    <property type="molecule type" value="Genomic_DNA"/>
</dbReference>
<feature type="coiled-coil region" evidence="8">
    <location>
        <begin position="460"/>
        <end position="539"/>
    </location>
</feature>
<evidence type="ECO:0008006" key="12">
    <source>
        <dbReference type="Google" id="ProtNLM"/>
    </source>
</evidence>
<evidence type="ECO:0000256" key="1">
    <source>
        <dbReference type="ARBA" id="ARBA00004120"/>
    </source>
</evidence>
<dbReference type="GO" id="GO:0035869">
    <property type="term" value="C:ciliary transition zone"/>
    <property type="evidence" value="ECO:0007669"/>
    <property type="project" value="TreeGrafter"/>
</dbReference>
<dbReference type="PANTHER" id="PTHR18879">
    <property type="entry name" value="CENTROSOMAL PROTEIN OF 290 KDA"/>
    <property type="match status" value="1"/>
</dbReference>
<feature type="coiled-coil region" evidence="8">
    <location>
        <begin position="1249"/>
        <end position="1279"/>
    </location>
</feature>
<dbReference type="GO" id="GO:1905349">
    <property type="term" value="P:ciliary transition zone assembly"/>
    <property type="evidence" value="ECO:0007669"/>
    <property type="project" value="TreeGrafter"/>
</dbReference>
<keyword evidence="3" id="KW-0963">Cytoplasm</keyword>
<dbReference type="GO" id="GO:0097711">
    <property type="term" value="P:ciliary basal body-plasma membrane docking"/>
    <property type="evidence" value="ECO:0007669"/>
    <property type="project" value="TreeGrafter"/>
</dbReference>
<reference evidence="10 11" key="1">
    <citation type="journal article" date="2018" name="Elife">
        <title>Firefly genomes illuminate parallel origins of bioluminescence in beetles.</title>
        <authorList>
            <person name="Fallon T.R."/>
            <person name="Lower S.E."/>
            <person name="Chang C.H."/>
            <person name="Bessho-Uehara M."/>
            <person name="Martin G.J."/>
            <person name="Bewick A.J."/>
            <person name="Behringer M."/>
            <person name="Debat H.J."/>
            <person name="Wong I."/>
            <person name="Day J.C."/>
            <person name="Suvorov A."/>
            <person name="Silva C.J."/>
            <person name="Stanger-Hall K.F."/>
            <person name="Hall D.W."/>
            <person name="Schmitz R.J."/>
            <person name="Nelson D.R."/>
            <person name="Lewis S.M."/>
            <person name="Shigenobu S."/>
            <person name="Bybee S.M."/>
            <person name="Larracuente A.M."/>
            <person name="Oba Y."/>
            <person name="Weng J.K."/>
        </authorList>
    </citation>
    <scope>NUCLEOTIDE SEQUENCE [LARGE SCALE GENOMIC DNA]</scope>
    <source>
        <strain evidence="10">1611_PpyrPB1</strain>
        <tissue evidence="10">Whole body</tissue>
    </source>
</reference>
<feature type="compositionally biased region" description="Basic and acidic residues" evidence="9">
    <location>
        <begin position="74"/>
        <end position="83"/>
    </location>
</feature>
<dbReference type="InParanoid" id="A0A5N4AU38"/>